<protein>
    <submittedName>
        <fullName evidence="1">Uncharacterized protein</fullName>
    </submittedName>
</protein>
<evidence type="ECO:0000313" key="2">
    <source>
        <dbReference type="Proteomes" id="UP000003163"/>
    </source>
</evidence>
<dbReference type="InParanoid" id="J9DJ16"/>
<dbReference type="VEuPathDB" id="MicrosporidiaDB:EDEG_03988"/>
<dbReference type="HOGENOM" id="CLU_2183911_0_0_1"/>
<dbReference type="EMBL" id="AFBI03000171">
    <property type="protein sequence ID" value="EJW01382.1"/>
    <property type="molecule type" value="Genomic_DNA"/>
</dbReference>
<evidence type="ECO:0000313" key="1">
    <source>
        <dbReference type="EMBL" id="EJW01382.1"/>
    </source>
</evidence>
<sequence>MQIIDHMISSVSMSIKNKEKGGDMIKKIIMFAISHVKSKMKKKYALKKEIMSEDETDEFVAHVINTQLTSSCSLTILNLMVLRKKFQKYYFCIFQISLNYRENSKFRYD</sequence>
<accession>J9DJ16</accession>
<organism evidence="1 2">
    <name type="scientific">Edhazardia aedis (strain USNM 41457)</name>
    <name type="common">Microsporidian parasite</name>
    <dbReference type="NCBI Taxonomy" id="1003232"/>
    <lineage>
        <taxon>Eukaryota</taxon>
        <taxon>Fungi</taxon>
        <taxon>Fungi incertae sedis</taxon>
        <taxon>Microsporidia</taxon>
        <taxon>Edhazardia</taxon>
    </lineage>
</organism>
<name>J9DJ16_EDHAE</name>
<reference evidence="2" key="2">
    <citation type="submission" date="2015-07" db="EMBL/GenBank/DDBJ databases">
        <title>Contrasting host-pathogen interactions and genome evolution in two generalist and specialist microsporidian pathogens of mosquitoes.</title>
        <authorList>
            <consortium name="The Broad Institute Genomics Platform"/>
            <consortium name="The Broad Institute Genome Sequencing Center for Infectious Disease"/>
            <person name="Cuomo C.A."/>
            <person name="Sanscrainte N.D."/>
            <person name="Goldberg J.M."/>
            <person name="Heiman D."/>
            <person name="Young S."/>
            <person name="Zeng Q."/>
            <person name="Becnel J.J."/>
            <person name="Birren B.W."/>
        </authorList>
    </citation>
    <scope>NUCLEOTIDE SEQUENCE [LARGE SCALE GENOMIC DNA]</scope>
    <source>
        <strain evidence="2">USNM 41457</strain>
    </source>
</reference>
<proteinExistence type="predicted"/>
<reference evidence="1 2" key="1">
    <citation type="submission" date="2011-08" db="EMBL/GenBank/DDBJ databases">
        <authorList>
            <person name="Liu Z.J."/>
            <person name="Shi F.L."/>
            <person name="Lu J.Q."/>
            <person name="Li M."/>
            <person name="Wang Z.L."/>
        </authorList>
    </citation>
    <scope>NUCLEOTIDE SEQUENCE [LARGE SCALE GENOMIC DNA]</scope>
    <source>
        <strain evidence="1 2">USNM 41457</strain>
    </source>
</reference>
<comment type="caution">
    <text evidence="1">The sequence shown here is derived from an EMBL/GenBank/DDBJ whole genome shotgun (WGS) entry which is preliminary data.</text>
</comment>
<dbReference type="AlphaFoldDB" id="J9DJ16"/>
<dbReference type="Proteomes" id="UP000003163">
    <property type="component" value="Unassembled WGS sequence"/>
</dbReference>
<keyword evidence="2" id="KW-1185">Reference proteome</keyword>
<gene>
    <name evidence="1" type="ORF">EDEG_03988</name>
</gene>